<dbReference type="EMBL" id="JAQLOI010000003">
    <property type="protein sequence ID" value="MDB1125279.1"/>
    <property type="molecule type" value="Genomic_DNA"/>
</dbReference>
<protein>
    <recommendedName>
        <fullName evidence="8">Probable membrane transporter protein</fullName>
    </recommendedName>
</protein>
<dbReference type="RefSeq" id="WP_272138840.1">
    <property type="nucleotide sequence ID" value="NZ_JAQLOI010000003.1"/>
</dbReference>
<feature type="transmembrane region" description="Helical" evidence="8">
    <location>
        <begin position="129"/>
        <end position="150"/>
    </location>
</feature>
<keyword evidence="10" id="KW-1185">Reference proteome</keyword>
<dbReference type="Pfam" id="PF01925">
    <property type="entry name" value="TauE"/>
    <property type="match status" value="1"/>
</dbReference>
<evidence type="ECO:0000256" key="5">
    <source>
        <dbReference type="ARBA" id="ARBA00022692"/>
    </source>
</evidence>
<evidence type="ECO:0000256" key="6">
    <source>
        <dbReference type="ARBA" id="ARBA00022989"/>
    </source>
</evidence>
<comment type="subcellular location">
    <subcellularLocation>
        <location evidence="1 8">Cell membrane</location>
        <topology evidence="1 8">Multi-pass membrane protein</topology>
    </subcellularLocation>
</comment>
<evidence type="ECO:0000313" key="10">
    <source>
        <dbReference type="Proteomes" id="UP001210678"/>
    </source>
</evidence>
<evidence type="ECO:0000256" key="3">
    <source>
        <dbReference type="ARBA" id="ARBA00022448"/>
    </source>
</evidence>
<feature type="transmembrane region" description="Helical" evidence="8">
    <location>
        <begin position="162"/>
        <end position="186"/>
    </location>
</feature>
<feature type="transmembrane region" description="Helical" evidence="8">
    <location>
        <begin position="226"/>
        <end position="244"/>
    </location>
</feature>
<dbReference type="InterPro" id="IPR052017">
    <property type="entry name" value="TSUP"/>
</dbReference>
<keyword evidence="6 8" id="KW-1133">Transmembrane helix</keyword>
<reference evidence="9 10" key="1">
    <citation type="submission" date="2023-01" db="EMBL/GenBank/DDBJ databases">
        <title>Vibrio sp. KJ40-1 sp.nov, isolated from marine algae.</title>
        <authorList>
            <person name="Butt M."/>
            <person name="Kim J.M.J."/>
            <person name="Jeon C.O.C."/>
        </authorList>
    </citation>
    <scope>NUCLEOTIDE SEQUENCE [LARGE SCALE GENOMIC DNA]</scope>
    <source>
        <strain evidence="9 10">KJ40-1</strain>
    </source>
</reference>
<evidence type="ECO:0000256" key="8">
    <source>
        <dbReference type="RuleBase" id="RU363041"/>
    </source>
</evidence>
<feature type="transmembrane region" description="Helical" evidence="8">
    <location>
        <begin position="46"/>
        <end position="64"/>
    </location>
</feature>
<organism evidence="9 10">
    <name type="scientific">Vibrio algarum</name>
    <dbReference type="NCBI Taxonomy" id="3020714"/>
    <lineage>
        <taxon>Bacteria</taxon>
        <taxon>Pseudomonadati</taxon>
        <taxon>Pseudomonadota</taxon>
        <taxon>Gammaproteobacteria</taxon>
        <taxon>Vibrionales</taxon>
        <taxon>Vibrionaceae</taxon>
        <taxon>Vibrio</taxon>
    </lineage>
</organism>
<keyword evidence="5 8" id="KW-0812">Transmembrane</keyword>
<keyword evidence="7 8" id="KW-0472">Membrane</keyword>
<feature type="transmembrane region" description="Helical" evidence="8">
    <location>
        <begin position="198"/>
        <end position="219"/>
    </location>
</feature>
<feature type="transmembrane region" description="Helical" evidence="8">
    <location>
        <begin position="76"/>
        <end position="95"/>
    </location>
</feature>
<evidence type="ECO:0000256" key="7">
    <source>
        <dbReference type="ARBA" id="ARBA00023136"/>
    </source>
</evidence>
<dbReference type="PANTHER" id="PTHR30269">
    <property type="entry name" value="TRANSMEMBRANE PROTEIN YFCA"/>
    <property type="match status" value="1"/>
</dbReference>
<evidence type="ECO:0000256" key="1">
    <source>
        <dbReference type="ARBA" id="ARBA00004651"/>
    </source>
</evidence>
<feature type="transmembrane region" description="Helical" evidence="8">
    <location>
        <begin position="100"/>
        <end position="117"/>
    </location>
</feature>
<accession>A0ABT4YW89</accession>
<comment type="caution">
    <text evidence="9">The sequence shown here is derived from an EMBL/GenBank/DDBJ whole genome shotgun (WGS) entry which is preliminary data.</text>
</comment>
<keyword evidence="4 8" id="KW-1003">Cell membrane</keyword>
<evidence type="ECO:0000313" key="9">
    <source>
        <dbReference type="EMBL" id="MDB1125279.1"/>
    </source>
</evidence>
<dbReference type="PANTHER" id="PTHR30269:SF37">
    <property type="entry name" value="MEMBRANE TRANSPORTER PROTEIN"/>
    <property type="match status" value="1"/>
</dbReference>
<gene>
    <name evidence="9" type="ORF">PGX00_17145</name>
</gene>
<sequence length="245" mass="26599">MITDYLFYLTAVPAVLLYAIGKGGFGGALGVIAVPMMALTSSPVQAASVLLPILCVMDVFAIRYHYKNCDLSELKLMLPSAIVGIVIASFAMGVVSEQSLELFIGTISLLFCLQYYLKGATTKTYKYSGYFWSSLSGFSSTLIHAGGGPISMYMLPKKLDKMVMVGTMAVFFGIMNLIKLIPYAYLGNFDQQNLLTSLVLTPLAPIGVKLGTLLLNVISQQRVYQICYFMLTLSGGKLFFSGIFG</sequence>
<name>A0ABT4YW89_9VIBR</name>
<dbReference type="InterPro" id="IPR002781">
    <property type="entry name" value="TM_pro_TauE-like"/>
</dbReference>
<keyword evidence="3" id="KW-0813">Transport</keyword>
<feature type="transmembrane region" description="Helical" evidence="8">
    <location>
        <begin position="6"/>
        <end position="34"/>
    </location>
</feature>
<comment type="similarity">
    <text evidence="2 8">Belongs to the 4-toluene sulfonate uptake permease (TSUP) (TC 2.A.102) family.</text>
</comment>
<evidence type="ECO:0000256" key="2">
    <source>
        <dbReference type="ARBA" id="ARBA00009142"/>
    </source>
</evidence>
<dbReference type="Proteomes" id="UP001210678">
    <property type="component" value="Unassembled WGS sequence"/>
</dbReference>
<proteinExistence type="inferred from homology"/>
<evidence type="ECO:0000256" key="4">
    <source>
        <dbReference type="ARBA" id="ARBA00022475"/>
    </source>
</evidence>